<dbReference type="Proteomes" id="UP000694557">
    <property type="component" value="Unassembled WGS sequence"/>
</dbReference>
<feature type="coiled-coil region" evidence="1">
    <location>
        <begin position="399"/>
        <end position="512"/>
    </location>
</feature>
<dbReference type="GeneTree" id="ENSGT00940000165031"/>
<sequence>MSVSTLFRVVSPIMEDTEQSEEELEHVVLCLQEEGMAPGASVKEQLGFLWRLFQHSEGRLVAVTHDLDSLRARHSAEMAEVQRYLEHIRSLSEKRDALAQEYEQENEVLRAQLQRLTLQQDAQMNEVAEMLYQEGLAEVIPSSHSEQVAYLLVERASLLERPDEPQAPQVPDAQAGTPSASQQETQSQTQCTKESMDQGAPSLGQSPWKRLFGLHKATQSKQALASVELRPGSGLSVEREWARLERDLEEASRRLAMAHREIRRLTDELESARMTQSAYEPELQGAQEEVEQLRQEVEKLKKCDVVELRKATELNDRLDQEIRALRTRVRTMDAERKTLLETVEKMKHSDNAAKIHPEALQLNLAKGEGIAAPQMHTVCLQTELLLLDQVKTHERRLQQSETKDKLNDVRRQLQGLQEKYDELLNVTKKAEEYEDYEELKKQREEEEKVLELLMDKTEEVEEEYEELKTKKEEAERVYEELKIKMDEEKKEYEHLENMREELELKLDEALGRRKKQHSSQAVELQLKMCAELKQDQAMVSHLEQRALQQESRELREGLAQSSQKAQSCSRLQEELSAERAKLKAMEVEMQGLQQQLKSTEHQLNVERNRNTESGQQEEAARYTALRTQDNQLHRRMWEQREEELQDEGCSLREVEASLNCTNSELSLRFKGQQTQLDVLQSQTGTASQEIPADYVKLKECLEARQEDCEKLTEELMEVLTCLDLQKSKNAEKRSQHKAKMRRAKQIYLKETGCRDERIQSLERDLALALTSSARESRKMSHFESILLTSSLLETRVLPGAFDMRSHLDNIYRCKASHTEEATSPRSSLTSSRSTLTTQPVEMGYLNLTSSPGVWDSNLNLTPPLTRADHNL</sequence>
<dbReference type="InterPro" id="IPR031476">
    <property type="entry name" value="DUF4686"/>
</dbReference>
<dbReference type="InterPro" id="IPR052825">
    <property type="entry name" value="CCD-Prefoldin_beta-like"/>
</dbReference>
<dbReference type="PANTHER" id="PTHR34479:SF1">
    <property type="entry name" value="COILED-COIL DOMAIN-CONTAINING PROTEIN 30"/>
    <property type="match status" value="1"/>
</dbReference>
<keyword evidence="4" id="KW-1185">Reference proteome</keyword>
<evidence type="ECO:0000256" key="2">
    <source>
        <dbReference type="SAM" id="MobiDB-lite"/>
    </source>
</evidence>
<feature type="coiled-coil region" evidence="1">
    <location>
        <begin position="568"/>
        <end position="609"/>
    </location>
</feature>
<accession>A0A8C7J6P1</accession>
<evidence type="ECO:0000256" key="1">
    <source>
        <dbReference type="SAM" id="Coils"/>
    </source>
</evidence>
<organism evidence="3 4">
    <name type="scientific">Oncorhynchus kisutch</name>
    <name type="common">Coho salmon</name>
    <name type="synonym">Salmo kisutch</name>
    <dbReference type="NCBI Taxonomy" id="8019"/>
    <lineage>
        <taxon>Eukaryota</taxon>
        <taxon>Metazoa</taxon>
        <taxon>Chordata</taxon>
        <taxon>Craniata</taxon>
        <taxon>Vertebrata</taxon>
        <taxon>Euteleostomi</taxon>
        <taxon>Actinopterygii</taxon>
        <taxon>Neopterygii</taxon>
        <taxon>Teleostei</taxon>
        <taxon>Protacanthopterygii</taxon>
        <taxon>Salmoniformes</taxon>
        <taxon>Salmonidae</taxon>
        <taxon>Salmoninae</taxon>
        <taxon>Oncorhynchus</taxon>
    </lineage>
</organism>
<feature type="coiled-coil region" evidence="1">
    <location>
        <begin position="241"/>
        <end position="335"/>
    </location>
</feature>
<dbReference type="AlphaFoldDB" id="A0A8C7J6P1"/>
<proteinExistence type="predicted"/>
<reference evidence="3" key="1">
    <citation type="submission" date="2025-08" db="UniProtKB">
        <authorList>
            <consortium name="Ensembl"/>
        </authorList>
    </citation>
    <scope>IDENTIFICATION</scope>
</reference>
<evidence type="ECO:0000313" key="3">
    <source>
        <dbReference type="Ensembl" id="ENSOKIP00005082923.1"/>
    </source>
</evidence>
<evidence type="ECO:0000313" key="4">
    <source>
        <dbReference type="Proteomes" id="UP000694557"/>
    </source>
</evidence>
<protein>
    <submittedName>
        <fullName evidence="3">Uncharacterized protein</fullName>
    </submittedName>
</protein>
<dbReference type="Pfam" id="PF15742">
    <property type="entry name" value="DUF4686"/>
    <property type="match status" value="1"/>
</dbReference>
<dbReference type="Gene3D" id="1.10.287.1490">
    <property type="match status" value="1"/>
</dbReference>
<gene>
    <name evidence="3" type="primary">si:dkey-264d12.5</name>
</gene>
<feature type="coiled-coil region" evidence="1">
    <location>
        <begin position="81"/>
        <end position="126"/>
    </location>
</feature>
<feature type="compositionally biased region" description="Low complexity" evidence="2">
    <location>
        <begin position="177"/>
        <end position="193"/>
    </location>
</feature>
<feature type="region of interest" description="Disordered" evidence="2">
    <location>
        <begin position="163"/>
        <end position="207"/>
    </location>
</feature>
<dbReference type="PANTHER" id="PTHR34479">
    <property type="entry name" value="COILED-COIL DOMAIN-CONTAINING PROTEIN 30"/>
    <property type="match status" value="1"/>
</dbReference>
<name>A0A8C7J6P1_ONCKI</name>
<dbReference type="Ensembl" id="ENSOKIT00005088505.1">
    <property type="protein sequence ID" value="ENSOKIP00005082923.1"/>
    <property type="gene ID" value="ENSOKIG00005035968.1"/>
</dbReference>
<keyword evidence="1" id="KW-0175">Coiled coil</keyword>
<reference evidence="3" key="2">
    <citation type="submission" date="2025-09" db="UniProtKB">
        <authorList>
            <consortium name="Ensembl"/>
        </authorList>
    </citation>
    <scope>IDENTIFICATION</scope>
</reference>